<keyword evidence="8" id="KW-0206">Cytoskeleton</keyword>
<gene>
    <name evidence="13" type="ORF">TSPGSL018_10612</name>
</gene>
<evidence type="ECO:0000256" key="5">
    <source>
        <dbReference type="ARBA" id="ARBA00022846"/>
    </source>
</evidence>
<protein>
    <recommendedName>
        <fullName evidence="11">Dynein regulatory complex protein 12</fullName>
    </recommendedName>
</protein>
<feature type="coiled-coil region" evidence="12">
    <location>
        <begin position="80"/>
        <end position="153"/>
    </location>
</feature>
<keyword evidence="7" id="KW-0969">Cilium</keyword>
<comment type="subcellular location">
    <subcellularLocation>
        <location evidence="2">Cytoplasm</location>
        <location evidence="2">Cytoskeleton</location>
        <location evidence="2">Flagellum axoneme</location>
    </subcellularLocation>
</comment>
<comment type="similarity">
    <text evidence="10">Belongs to the DRC12 family.</text>
</comment>
<keyword evidence="6 12" id="KW-0175">Coiled coil</keyword>
<organism evidence="13">
    <name type="scientific">Tetraselmis sp. GSL018</name>
    <dbReference type="NCBI Taxonomy" id="582737"/>
    <lineage>
        <taxon>Eukaryota</taxon>
        <taxon>Viridiplantae</taxon>
        <taxon>Chlorophyta</taxon>
        <taxon>core chlorophytes</taxon>
        <taxon>Chlorodendrophyceae</taxon>
        <taxon>Chlorodendrales</taxon>
        <taxon>Chlorodendraceae</taxon>
        <taxon>Tetraselmis</taxon>
    </lineage>
</organism>
<dbReference type="PANTHER" id="PTHR28656">
    <property type="entry name" value="COILED-COIL DOMAIN-CONTAINING PROTEIN 153"/>
    <property type="match status" value="1"/>
</dbReference>
<evidence type="ECO:0000256" key="2">
    <source>
        <dbReference type="ARBA" id="ARBA00004611"/>
    </source>
</evidence>
<evidence type="ECO:0000256" key="11">
    <source>
        <dbReference type="ARBA" id="ARBA00044800"/>
    </source>
</evidence>
<dbReference type="AlphaFoldDB" id="A0A061RAJ1"/>
<evidence type="ECO:0000256" key="8">
    <source>
        <dbReference type="ARBA" id="ARBA00023212"/>
    </source>
</evidence>
<evidence type="ECO:0000256" key="10">
    <source>
        <dbReference type="ARBA" id="ARBA00044754"/>
    </source>
</evidence>
<evidence type="ECO:0000256" key="12">
    <source>
        <dbReference type="SAM" id="Coils"/>
    </source>
</evidence>
<evidence type="ECO:0000256" key="7">
    <source>
        <dbReference type="ARBA" id="ARBA00023069"/>
    </source>
</evidence>
<sequence>MAPKKKKGSKDVAAAKFVDKENLRRAEVEILSLQQLAEQRSADALEARQAERAWRERVDAYGMAIEQQREDTLDITSDMLRQYKAMQEKLLNRIDGLEKKNKELLGQVDDREGKIRELQEELSKERSERQEEVRRLNGTIEQMQGEFAEMLKETLDKMYDKLDAAHSDTKLQI</sequence>
<comment type="subunit">
    <text evidence="3">Component of the nexin-dynein regulatory complex (N-DRC).</text>
</comment>
<dbReference type="EMBL" id="GBEZ01018834">
    <property type="protein sequence ID" value="JAC67645.1"/>
    <property type="molecule type" value="Transcribed_RNA"/>
</dbReference>
<name>A0A061RAJ1_9CHLO</name>
<evidence type="ECO:0000256" key="6">
    <source>
        <dbReference type="ARBA" id="ARBA00023054"/>
    </source>
</evidence>
<evidence type="ECO:0000256" key="4">
    <source>
        <dbReference type="ARBA" id="ARBA00022490"/>
    </source>
</evidence>
<evidence type="ECO:0000256" key="9">
    <source>
        <dbReference type="ARBA" id="ARBA00023273"/>
    </source>
</evidence>
<proteinExistence type="inferred from homology"/>
<evidence type="ECO:0000256" key="3">
    <source>
        <dbReference type="ARBA" id="ARBA00011248"/>
    </source>
</evidence>
<comment type="function">
    <text evidence="1">Component of the nexin-dynein regulatory complex (N-DRC), a key regulator of ciliary/flagellar motility which maintains the alignment and integrity of the distal axoneme and regulates microtubule sliding in motile axonemes.</text>
</comment>
<keyword evidence="9" id="KW-0966">Cell projection</keyword>
<evidence type="ECO:0000313" key="13">
    <source>
        <dbReference type="EMBL" id="JAC67645.1"/>
    </source>
</evidence>
<accession>A0A061RAJ1</accession>
<keyword evidence="4" id="KW-0963">Cytoplasm</keyword>
<reference evidence="13" key="1">
    <citation type="submission" date="2014-05" db="EMBL/GenBank/DDBJ databases">
        <title>The transcriptome of the halophilic microalga Tetraselmis sp. GSL018 isolated from the Great Salt Lake, Utah.</title>
        <authorList>
            <person name="Jinkerson R.E."/>
            <person name="D'Adamo S."/>
            <person name="Posewitz M.C."/>
        </authorList>
    </citation>
    <scope>NUCLEOTIDE SEQUENCE</scope>
    <source>
        <strain evidence="13">GSL018</strain>
    </source>
</reference>
<keyword evidence="5" id="KW-0282">Flagellum</keyword>
<dbReference type="PANTHER" id="PTHR28656:SF1">
    <property type="entry name" value="COILED-COIL DOMAIN-CONTAINING PROTEIN 153"/>
    <property type="match status" value="1"/>
</dbReference>
<dbReference type="InterPro" id="IPR033585">
    <property type="entry name" value="DRC12-like"/>
</dbReference>
<evidence type="ECO:0000256" key="1">
    <source>
        <dbReference type="ARBA" id="ARBA00003029"/>
    </source>
</evidence>